<dbReference type="Proteomes" id="UP000087766">
    <property type="component" value="Chromosome 9"/>
</dbReference>
<reference evidence="1" key="1">
    <citation type="journal article" date="2014" name="Nat. Commun.">
        <title>Genome sequence of mungbean and insights into evolution within Vigna species.</title>
        <authorList>
            <person name="Kang Y.J."/>
            <person name="Kim S.K."/>
            <person name="Kim M.Y."/>
            <person name="Lestari P."/>
            <person name="Kim K.H."/>
            <person name="Ha B.K."/>
            <person name="Jun T.H."/>
            <person name="Hwang W.J."/>
            <person name="Lee T."/>
            <person name="Lee J."/>
            <person name="Shim S."/>
            <person name="Yoon M.Y."/>
            <person name="Jang Y.E."/>
            <person name="Han K.S."/>
            <person name="Taeprayoon P."/>
            <person name="Yoon N."/>
            <person name="Somta P."/>
            <person name="Tanya P."/>
            <person name="Kim K.S."/>
            <person name="Gwag J.G."/>
            <person name="Moon J.K."/>
            <person name="Lee Y.H."/>
            <person name="Park B.S."/>
            <person name="Bombarely A."/>
            <person name="Doyle J.J."/>
            <person name="Jackson S.A."/>
            <person name="Schafleitner R."/>
            <person name="Srinives P."/>
            <person name="Varshney R.K."/>
            <person name="Lee S.H."/>
        </authorList>
    </citation>
    <scope>NUCLEOTIDE SEQUENCE [LARGE SCALE GENOMIC DNA]</scope>
    <source>
        <strain evidence="1">cv. VC1973A</strain>
    </source>
</reference>
<protein>
    <submittedName>
        <fullName evidence="2">Uncharacterized protein LOC106773428</fullName>
    </submittedName>
</protein>
<gene>
    <name evidence="2" type="primary">LOC106773428</name>
</gene>
<evidence type="ECO:0000313" key="2">
    <source>
        <dbReference type="RefSeq" id="XP_014515610.1"/>
    </source>
</evidence>
<dbReference type="InterPro" id="IPR021109">
    <property type="entry name" value="Peptidase_aspartic_dom_sf"/>
</dbReference>
<dbReference type="RefSeq" id="XP_014515610.1">
    <property type="nucleotide sequence ID" value="XM_014660124.1"/>
</dbReference>
<name>A0A1S3VBG9_VIGRR</name>
<dbReference type="PANTHER" id="PTHR33067:SF9">
    <property type="entry name" value="RNA-DIRECTED DNA POLYMERASE"/>
    <property type="match status" value="1"/>
</dbReference>
<reference evidence="2" key="2">
    <citation type="submission" date="2025-08" db="UniProtKB">
        <authorList>
            <consortium name="RefSeq"/>
        </authorList>
    </citation>
    <scope>IDENTIFICATION</scope>
    <source>
        <tissue evidence="2">Leaf</tissue>
    </source>
</reference>
<organism evidence="1 2">
    <name type="scientific">Vigna radiata var. radiata</name>
    <name type="common">Mung bean</name>
    <name type="synonym">Phaseolus aureus</name>
    <dbReference type="NCBI Taxonomy" id="3916"/>
    <lineage>
        <taxon>Eukaryota</taxon>
        <taxon>Viridiplantae</taxon>
        <taxon>Streptophyta</taxon>
        <taxon>Embryophyta</taxon>
        <taxon>Tracheophyta</taxon>
        <taxon>Spermatophyta</taxon>
        <taxon>Magnoliopsida</taxon>
        <taxon>eudicotyledons</taxon>
        <taxon>Gunneridae</taxon>
        <taxon>Pentapetalae</taxon>
        <taxon>rosids</taxon>
        <taxon>fabids</taxon>
        <taxon>Fabales</taxon>
        <taxon>Fabaceae</taxon>
        <taxon>Papilionoideae</taxon>
        <taxon>50 kb inversion clade</taxon>
        <taxon>NPAAA clade</taxon>
        <taxon>indigoferoid/millettioid clade</taxon>
        <taxon>Phaseoleae</taxon>
        <taxon>Vigna</taxon>
    </lineage>
</organism>
<dbReference type="OrthoDB" id="1702682at2759"/>
<sequence>MKRNEGVSQEGEVEKLKEREYVKPLPYPKTYSRREKEKQFERFMEIFRKLEIIIPFSEALQQMPSYAKILKELLMKKRKYVAKETIEVQRNCSAVIQRKLPPKLQNQGSFTIPCTIGELEVGKALIDLGASINLMPLSMFKKIRGLELKTTRMTLQ</sequence>
<dbReference type="GeneID" id="106773428"/>
<keyword evidence="1" id="KW-1185">Reference proteome</keyword>
<dbReference type="PANTHER" id="PTHR33067">
    <property type="entry name" value="RNA-DIRECTED DNA POLYMERASE-RELATED"/>
    <property type="match status" value="1"/>
</dbReference>
<dbReference type="KEGG" id="vra:106773428"/>
<dbReference type="Gene3D" id="2.40.70.10">
    <property type="entry name" value="Acid Proteases"/>
    <property type="match status" value="1"/>
</dbReference>
<proteinExistence type="predicted"/>
<dbReference type="AlphaFoldDB" id="A0A1S3VBG9"/>
<evidence type="ECO:0000313" key="1">
    <source>
        <dbReference type="Proteomes" id="UP000087766"/>
    </source>
</evidence>
<accession>A0A1S3VBG9</accession>